<evidence type="ECO:0000259" key="10">
    <source>
        <dbReference type="Pfam" id="PF03900"/>
    </source>
</evidence>
<comment type="miscellaneous">
    <text evidence="8">The porphobilinogen subunits are added to the dipyrromethane group.</text>
</comment>
<organism evidence="11 12">
    <name type="scientific">Sphingomonas corticis</name>
    <dbReference type="NCBI Taxonomy" id="2722791"/>
    <lineage>
        <taxon>Bacteria</taxon>
        <taxon>Pseudomonadati</taxon>
        <taxon>Pseudomonadota</taxon>
        <taxon>Alphaproteobacteria</taxon>
        <taxon>Sphingomonadales</taxon>
        <taxon>Sphingomonadaceae</taxon>
        <taxon>Sphingomonas</taxon>
    </lineage>
</organism>
<dbReference type="InterPro" id="IPR022418">
    <property type="entry name" value="Porphobilinogen_deaminase_C"/>
</dbReference>
<sequence length="298" mass="30938">MFRLGTRGSPLALTQAGMVRDALMAAHGWDEVEIVVIRTTGDRVQDRALAEIGGKALWTKELDRALVAGEVDACVHSMKDVETFRPEAIAIAAMLPRADVRDRLIGADSVAALPRGATVGTSSPRRAAQLARLRPDLSTTLFRGNVDTRLGKLAAGEVDATLLAAAGLDRLGRHDTGAPIPLETMLPAPAQGAVGIETLADGPARALVAAIDDVDTHRAVRAERALLAGLRADCHSPVAALAFPKDGGLLLSAQLLTENGAEAVEGQMAGAEPVALGTALAQDLLARAPASVRRLFAG</sequence>
<evidence type="ECO:0000256" key="5">
    <source>
        <dbReference type="ARBA" id="ARBA00022679"/>
    </source>
</evidence>
<accession>A0ABX1CPU3</accession>
<dbReference type="EC" id="2.5.1.61" evidence="8"/>
<dbReference type="Pfam" id="PF01379">
    <property type="entry name" value="Porphobil_deam"/>
    <property type="match status" value="1"/>
</dbReference>
<feature type="domain" description="Porphobilinogen deaminase N-terminal" evidence="9">
    <location>
        <begin position="3"/>
        <end position="201"/>
    </location>
</feature>
<proteinExistence type="inferred from homology"/>
<dbReference type="Proteomes" id="UP000732399">
    <property type="component" value="Unassembled WGS sequence"/>
</dbReference>
<evidence type="ECO:0000256" key="8">
    <source>
        <dbReference type="HAMAP-Rule" id="MF_00260"/>
    </source>
</evidence>
<dbReference type="PROSITE" id="PS00533">
    <property type="entry name" value="PORPHOBILINOGEN_DEAM"/>
    <property type="match status" value="1"/>
</dbReference>
<keyword evidence="12" id="KW-1185">Reference proteome</keyword>
<dbReference type="EMBL" id="JAAVJH010000002">
    <property type="protein sequence ID" value="NJR77762.1"/>
    <property type="molecule type" value="Genomic_DNA"/>
</dbReference>
<gene>
    <name evidence="8 11" type="primary">hemC</name>
    <name evidence="11" type="ORF">HBH26_03910</name>
</gene>
<dbReference type="Pfam" id="PF03900">
    <property type="entry name" value="Porphobil_deamC"/>
    <property type="match status" value="1"/>
</dbReference>
<dbReference type="InterPro" id="IPR022419">
    <property type="entry name" value="Porphobilin_deaminase_cofac_BS"/>
</dbReference>
<evidence type="ECO:0000256" key="2">
    <source>
        <dbReference type="ARBA" id="ARBA00004735"/>
    </source>
</evidence>
<reference evidence="11 12" key="1">
    <citation type="submission" date="2020-03" db="EMBL/GenBank/DDBJ databases">
        <authorList>
            <person name="Wang L."/>
            <person name="He N."/>
            <person name="Li Y."/>
            <person name="Fang Y."/>
            <person name="Zhang F."/>
        </authorList>
    </citation>
    <scope>NUCLEOTIDE SEQUENCE [LARGE SCALE GENOMIC DNA]</scope>
    <source>
        <strain evidence="11 12">36D10-4-7</strain>
    </source>
</reference>
<keyword evidence="5 8" id="KW-0808">Transferase</keyword>
<evidence type="ECO:0000256" key="4">
    <source>
        <dbReference type="ARBA" id="ARBA00011245"/>
    </source>
</evidence>
<comment type="catalytic activity">
    <reaction evidence="7 8">
        <text>4 porphobilinogen + H2O = hydroxymethylbilane + 4 NH4(+)</text>
        <dbReference type="Rhea" id="RHEA:13185"/>
        <dbReference type="ChEBI" id="CHEBI:15377"/>
        <dbReference type="ChEBI" id="CHEBI:28938"/>
        <dbReference type="ChEBI" id="CHEBI:57845"/>
        <dbReference type="ChEBI" id="CHEBI:58126"/>
        <dbReference type="EC" id="2.5.1.61"/>
    </reaction>
</comment>
<dbReference type="SUPFAM" id="SSF54782">
    <property type="entry name" value="Porphobilinogen deaminase (hydroxymethylbilane synthase), C-terminal domain"/>
    <property type="match status" value="1"/>
</dbReference>
<dbReference type="InterPro" id="IPR022417">
    <property type="entry name" value="Porphobilin_deaminase_N"/>
</dbReference>
<comment type="function">
    <text evidence="1 8">Tetrapolymerization of the monopyrrole PBG into the hydroxymethylbilane pre-uroporphyrinogen in several discrete steps.</text>
</comment>
<dbReference type="NCBIfam" id="TIGR00212">
    <property type="entry name" value="hemC"/>
    <property type="match status" value="1"/>
</dbReference>
<evidence type="ECO:0000256" key="3">
    <source>
        <dbReference type="ARBA" id="ARBA00005638"/>
    </source>
</evidence>
<dbReference type="Gene3D" id="3.30.160.40">
    <property type="entry name" value="Porphobilinogen deaminase, C-terminal domain"/>
    <property type="match status" value="1"/>
</dbReference>
<evidence type="ECO:0000256" key="1">
    <source>
        <dbReference type="ARBA" id="ARBA00002869"/>
    </source>
</evidence>
<comment type="pathway">
    <text evidence="2">Porphyrin-containing compound metabolism; protoporphyrin-IX biosynthesis; coproporphyrinogen-III from 5-aminolevulinate: step 2/4.</text>
</comment>
<evidence type="ECO:0000256" key="6">
    <source>
        <dbReference type="ARBA" id="ARBA00023244"/>
    </source>
</evidence>
<dbReference type="HAMAP" id="MF_00260">
    <property type="entry name" value="Porphobil_deam"/>
    <property type="match status" value="1"/>
</dbReference>
<evidence type="ECO:0000259" key="9">
    <source>
        <dbReference type="Pfam" id="PF01379"/>
    </source>
</evidence>
<dbReference type="PANTHER" id="PTHR11557">
    <property type="entry name" value="PORPHOBILINOGEN DEAMINASE"/>
    <property type="match status" value="1"/>
</dbReference>
<comment type="subunit">
    <text evidence="4 8">Monomer.</text>
</comment>
<feature type="domain" description="Porphobilinogen deaminase C-terminal" evidence="10">
    <location>
        <begin position="219"/>
        <end position="285"/>
    </location>
</feature>
<dbReference type="RefSeq" id="WP_168133289.1">
    <property type="nucleotide sequence ID" value="NZ_JAAVJH010000002.1"/>
</dbReference>
<dbReference type="InterPro" id="IPR000860">
    <property type="entry name" value="HemC"/>
</dbReference>
<comment type="caution">
    <text evidence="11">The sequence shown here is derived from an EMBL/GenBank/DDBJ whole genome shotgun (WGS) entry which is preliminary data.</text>
</comment>
<evidence type="ECO:0000313" key="11">
    <source>
        <dbReference type="EMBL" id="NJR77762.1"/>
    </source>
</evidence>
<evidence type="ECO:0000256" key="7">
    <source>
        <dbReference type="ARBA" id="ARBA00048169"/>
    </source>
</evidence>
<name>A0ABX1CPU3_9SPHN</name>
<dbReference type="PANTHER" id="PTHR11557:SF0">
    <property type="entry name" value="PORPHOBILINOGEN DEAMINASE"/>
    <property type="match status" value="1"/>
</dbReference>
<dbReference type="PRINTS" id="PR00151">
    <property type="entry name" value="PORPHBDMNASE"/>
</dbReference>
<dbReference type="Gene3D" id="3.40.190.10">
    <property type="entry name" value="Periplasmic binding protein-like II"/>
    <property type="match status" value="2"/>
</dbReference>
<dbReference type="SUPFAM" id="SSF53850">
    <property type="entry name" value="Periplasmic binding protein-like II"/>
    <property type="match status" value="1"/>
</dbReference>
<evidence type="ECO:0000313" key="12">
    <source>
        <dbReference type="Proteomes" id="UP000732399"/>
    </source>
</evidence>
<comment type="similarity">
    <text evidence="3 8">Belongs to the HMBS family.</text>
</comment>
<dbReference type="PIRSF" id="PIRSF001438">
    <property type="entry name" value="4pyrrol_synth_OHMeBilane_synth"/>
    <property type="match status" value="1"/>
</dbReference>
<feature type="modified residue" description="S-(dipyrrolylmethanemethyl)cysteine" evidence="8">
    <location>
        <position position="234"/>
    </location>
</feature>
<dbReference type="InterPro" id="IPR036803">
    <property type="entry name" value="Porphobilinogen_deaminase_C_sf"/>
</dbReference>
<dbReference type="GO" id="GO:0004418">
    <property type="term" value="F:hydroxymethylbilane synthase activity"/>
    <property type="evidence" value="ECO:0007669"/>
    <property type="project" value="UniProtKB-EC"/>
</dbReference>
<keyword evidence="6 8" id="KW-0627">Porphyrin biosynthesis</keyword>
<protein>
    <recommendedName>
        <fullName evidence="8">Porphobilinogen deaminase</fullName>
        <shortName evidence="8">PBG</shortName>
        <ecNumber evidence="8">2.5.1.61</ecNumber>
    </recommendedName>
    <alternativeName>
        <fullName evidence="8">Hydroxymethylbilane synthase</fullName>
        <shortName evidence="8">HMBS</shortName>
    </alternativeName>
    <alternativeName>
        <fullName evidence="8">Pre-uroporphyrinogen synthase</fullName>
    </alternativeName>
</protein>
<comment type="cofactor">
    <cofactor evidence="8">
        <name>dipyrromethane</name>
        <dbReference type="ChEBI" id="CHEBI:60342"/>
    </cofactor>
    <text evidence="8">Binds 1 dipyrromethane group covalently.</text>
</comment>